<dbReference type="NCBIfam" id="NF000355">
    <property type="entry name" value="ribo_prot_ABC_F"/>
    <property type="match status" value="1"/>
</dbReference>
<dbReference type="Pfam" id="PF12848">
    <property type="entry name" value="ABC_tran_Xtn"/>
    <property type="match status" value="1"/>
</dbReference>
<dbReference type="GO" id="GO:0016887">
    <property type="term" value="F:ATP hydrolysis activity"/>
    <property type="evidence" value="ECO:0007669"/>
    <property type="project" value="InterPro"/>
</dbReference>
<dbReference type="EMBL" id="JALBUR010000027">
    <property type="protein sequence ID" value="MDX8420241.1"/>
    <property type="molecule type" value="Genomic_DNA"/>
</dbReference>
<dbReference type="GO" id="GO:0003677">
    <property type="term" value="F:DNA binding"/>
    <property type="evidence" value="ECO:0007669"/>
    <property type="project" value="InterPro"/>
</dbReference>
<dbReference type="FunFam" id="3.40.50.300:FF:000309">
    <property type="entry name" value="ABC transporter ATP-binding protein"/>
    <property type="match status" value="1"/>
</dbReference>
<evidence type="ECO:0000256" key="4">
    <source>
        <dbReference type="SAM" id="MobiDB-lite"/>
    </source>
</evidence>
<dbReference type="Pfam" id="PF16326">
    <property type="entry name" value="ABC_tran_CTD"/>
    <property type="match status" value="1"/>
</dbReference>
<dbReference type="InterPro" id="IPR032524">
    <property type="entry name" value="ABC_tran_C"/>
</dbReference>
<name>A0AB35U7V4_9FIRM</name>
<dbReference type="GO" id="GO:0005524">
    <property type="term" value="F:ATP binding"/>
    <property type="evidence" value="ECO:0007669"/>
    <property type="project" value="UniProtKB-KW"/>
</dbReference>
<keyword evidence="3" id="KW-0067">ATP-binding</keyword>
<keyword evidence="1" id="KW-0677">Repeat</keyword>
<evidence type="ECO:0000313" key="7">
    <source>
        <dbReference type="Proteomes" id="UP001286174"/>
    </source>
</evidence>
<dbReference type="InterPro" id="IPR003593">
    <property type="entry name" value="AAA+_ATPase"/>
</dbReference>
<dbReference type="Gene3D" id="1.10.287.380">
    <property type="entry name" value="Valyl-tRNA synthetase, C-terminal domain"/>
    <property type="match status" value="1"/>
</dbReference>
<dbReference type="PROSITE" id="PS00211">
    <property type="entry name" value="ABC_TRANSPORTER_1"/>
    <property type="match status" value="2"/>
</dbReference>
<dbReference type="PROSITE" id="PS50893">
    <property type="entry name" value="ABC_TRANSPORTER_2"/>
    <property type="match status" value="2"/>
</dbReference>
<gene>
    <name evidence="6" type="primary">abc-f</name>
    <name evidence="6" type="ORF">MOZ60_09060</name>
</gene>
<feature type="region of interest" description="Disordered" evidence="4">
    <location>
        <begin position="526"/>
        <end position="550"/>
    </location>
</feature>
<dbReference type="InterPro" id="IPR051309">
    <property type="entry name" value="ABCF_ATPase"/>
</dbReference>
<comment type="caution">
    <text evidence="6">The sequence shown here is derived from an EMBL/GenBank/DDBJ whole genome shotgun (WGS) entry which is preliminary data.</text>
</comment>
<keyword evidence="2" id="KW-0547">Nucleotide-binding</keyword>
<evidence type="ECO:0000256" key="1">
    <source>
        <dbReference type="ARBA" id="ARBA00022737"/>
    </source>
</evidence>
<dbReference type="CDD" id="cd03221">
    <property type="entry name" value="ABCF_EF-3"/>
    <property type="match status" value="2"/>
</dbReference>
<dbReference type="PANTHER" id="PTHR42855">
    <property type="entry name" value="ABC TRANSPORTER ATP-BINDING SUBUNIT"/>
    <property type="match status" value="1"/>
</dbReference>
<keyword evidence="7" id="KW-1185">Reference proteome</keyword>
<dbReference type="SMART" id="SM00382">
    <property type="entry name" value="AAA"/>
    <property type="match status" value="2"/>
</dbReference>
<dbReference type="InterPro" id="IPR027417">
    <property type="entry name" value="P-loop_NTPase"/>
</dbReference>
<evidence type="ECO:0000259" key="5">
    <source>
        <dbReference type="PROSITE" id="PS50893"/>
    </source>
</evidence>
<dbReference type="SUPFAM" id="SSF52540">
    <property type="entry name" value="P-loop containing nucleoside triphosphate hydrolases"/>
    <property type="match status" value="2"/>
</dbReference>
<evidence type="ECO:0000313" key="6">
    <source>
        <dbReference type="EMBL" id="MDX8420241.1"/>
    </source>
</evidence>
<dbReference type="Pfam" id="PF00005">
    <property type="entry name" value="ABC_tran"/>
    <property type="match status" value="2"/>
</dbReference>
<dbReference type="AlphaFoldDB" id="A0AB35U7V4"/>
<feature type="domain" description="ABC transporter" evidence="5">
    <location>
        <begin position="320"/>
        <end position="534"/>
    </location>
</feature>
<evidence type="ECO:0000256" key="3">
    <source>
        <dbReference type="ARBA" id="ARBA00022840"/>
    </source>
</evidence>
<dbReference type="Gene3D" id="3.40.50.300">
    <property type="entry name" value="P-loop containing nucleotide triphosphate hydrolases"/>
    <property type="match status" value="2"/>
</dbReference>
<dbReference type="RefSeq" id="WP_370596431.1">
    <property type="nucleotide sequence ID" value="NZ_JALBUR010000027.1"/>
</dbReference>
<protein>
    <submittedName>
        <fullName evidence="6">ABC-F type ribosomal protection protein</fullName>
    </submittedName>
</protein>
<dbReference type="Proteomes" id="UP001286174">
    <property type="component" value="Unassembled WGS sequence"/>
</dbReference>
<dbReference type="PANTHER" id="PTHR42855:SF2">
    <property type="entry name" value="DRUG RESISTANCE ABC TRANSPORTER,ATP-BINDING PROTEIN"/>
    <property type="match status" value="1"/>
</dbReference>
<evidence type="ECO:0000256" key="2">
    <source>
        <dbReference type="ARBA" id="ARBA00022741"/>
    </source>
</evidence>
<sequence length="617" mass="70998">MLYQVSHGAKDFGANTVFEDVQFEIRGNEKIAIVGRNGCGKTTFLRCMCGEDHFDKGNISRPNSLTIGYLSQKVLDHDENTVEQELKAVYAPLFALQKQLEALEAQMAENPDEKVMNQYADLQEKFERSGGYNWEAEMKTVFTKFGFQLEDLHRRIGEFSGGQKTRIAFVRLLLSKPDILLLDEPTNHLDLAAIEWLEGYVKNYPSAVVVVSHDRMFLDHVVSVVYDMEFGRMKRYAGNYTSYVEQKKNDQERQQAAYVRQQKDIQRLEALIEKFRYKKNKAAFAQSKMKYLDRMERVEEVQHNDKQFHADFSPRLKGGEEVLEIEKLVIGYDHPLAQVTMKIRRGDRVAIIGDNGTGKSTLVKTLMNLVPKLGGSFLFGHQIEIGYFDQQLAQFSSGKTVLEEIWDEHPDMDRTAIRSVLGRFLFSADDVFKLVDVLSGGEKVRLSLAKLMLQHANLLILDEPTNHLDIPGKEALEDALRGFTGTILFVSHDRYFISQLATKMLVLHDGKADFLNETYQEYMEGKQVQEEKPVENKEVARPRTQKAKNPEAIRRQIAQLEKAITAKEQELEDSRALRFEPEYYQDQAKMDELDAHIDDIHNELAHMYADWEELSEE</sequence>
<feature type="compositionally biased region" description="Basic and acidic residues" evidence="4">
    <location>
        <begin position="526"/>
        <end position="541"/>
    </location>
</feature>
<dbReference type="InterPro" id="IPR003439">
    <property type="entry name" value="ABC_transporter-like_ATP-bd"/>
</dbReference>
<feature type="domain" description="ABC transporter" evidence="5">
    <location>
        <begin position="3"/>
        <end position="255"/>
    </location>
</feature>
<accession>A0AB35U7V4</accession>
<dbReference type="InterPro" id="IPR037118">
    <property type="entry name" value="Val-tRNA_synth_C_sf"/>
</dbReference>
<dbReference type="InterPro" id="IPR032781">
    <property type="entry name" value="ABC_tran_Xtn"/>
</dbReference>
<reference evidence="6 7" key="1">
    <citation type="submission" date="2022-03" db="EMBL/GenBank/DDBJ databases">
        <title>Novel taxa within the pig intestine.</title>
        <authorList>
            <person name="Wylensek D."/>
            <person name="Bishof K."/>
            <person name="Afrizal A."/>
            <person name="Clavel T."/>
        </authorList>
    </citation>
    <scope>NUCLEOTIDE SEQUENCE [LARGE SCALE GENOMIC DNA]</scope>
    <source>
        <strain evidence="6 7">CLA-KB-P133</strain>
    </source>
</reference>
<organism evidence="6 7">
    <name type="scientific">Grylomicrobium aquisgranensis</name>
    <dbReference type="NCBI Taxonomy" id="2926318"/>
    <lineage>
        <taxon>Bacteria</taxon>
        <taxon>Bacillati</taxon>
        <taxon>Bacillota</taxon>
        <taxon>Erysipelotrichia</taxon>
        <taxon>Erysipelotrichales</taxon>
        <taxon>Erysipelotrichaceae</taxon>
        <taxon>Grylomicrobium</taxon>
    </lineage>
</organism>
<proteinExistence type="predicted"/>
<dbReference type="FunFam" id="3.40.50.300:FF:000011">
    <property type="entry name" value="Putative ABC transporter ATP-binding component"/>
    <property type="match status" value="1"/>
</dbReference>
<dbReference type="InterPro" id="IPR017871">
    <property type="entry name" value="ABC_transporter-like_CS"/>
</dbReference>